<accession>A0A2M3ZV11</accession>
<feature type="signal peptide" evidence="1">
    <location>
        <begin position="1"/>
        <end position="21"/>
    </location>
</feature>
<sequence>MFVYLTLFKLCLTMFGMKTNTRLTHGRYKLNRVSKRIAYNFHTYKVVRKCSYGCKEVRCTFYYTTYITPDIRRNKPYCHVSIHRGRCYYTRSCVLLDLNFEFFPTNQAIAH</sequence>
<evidence type="ECO:0000313" key="2">
    <source>
        <dbReference type="EMBL" id="MBW32280.1"/>
    </source>
</evidence>
<name>A0A2M3ZV11_9DIPT</name>
<reference evidence="2" key="1">
    <citation type="submission" date="2018-01" db="EMBL/GenBank/DDBJ databases">
        <title>An insight into the sialome of Amazonian anophelines.</title>
        <authorList>
            <person name="Ribeiro J.M."/>
            <person name="Scarpassa V."/>
            <person name="Calvo E."/>
        </authorList>
    </citation>
    <scope>NUCLEOTIDE SEQUENCE</scope>
    <source>
        <tissue evidence="2">Salivary glands</tissue>
    </source>
</reference>
<feature type="chain" id="PRO_5014753207" evidence="1">
    <location>
        <begin position="22"/>
        <end position="111"/>
    </location>
</feature>
<protein>
    <submittedName>
        <fullName evidence="2">Putative secreted peptide</fullName>
    </submittedName>
</protein>
<dbReference type="EMBL" id="GGFM01011529">
    <property type="protein sequence ID" value="MBW32280.1"/>
    <property type="molecule type" value="Transcribed_RNA"/>
</dbReference>
<keyword evidence="1" id="KW-0732">Signal</keyword>
<organism evidence="2">
    <name type="scientific">Anopheles braziliensis</name>
    <dbReference type="NCBI Taxonomy" id="58242"/>
    <lineage>
        <taxon>Eukaryota</taxon>
        <taxon>Metazoa</taxon>
        <taxon>Ecdysozoa</taxon>
        <taxon>Arthropoda</taxon>
        <taxon>Hexapoda</taxon>
        <taxon>Insecta</taxon>
        <taxon>Pterygota</taxon>
        <taxon>Neoptera</taxon>
        <taxon>Endopterygota</taxon>
        <taxon>Diptera</taxon>
        <taxon>Nematocera</taxon>
        <taxon>Culicoidea</taxon>
        <taxon>Culicidae</taxon>
        <taxon>Anophelinae</taxon>
        <taxon>Anopheles</taxon>
    </lineage>
</organism>
<proteinExistence type="predicted"/>
<dbReference type="AlphaFoldDB" id="A0A2M3ZV11"/>
<evidence type="ECO:0000256" key="1">
    <source>
        <dbReference type="SAM" id="SignalP"/>
    </source>
</evidence>